<dbReference type="InterPro" id="IPR005845">
    <property type="entry name" value="A-D-PHexomutase_a/b/a-II"/>
</dbReference>
<dbReference type="GO" id="GO:0004615">
    <property type="term" value="F:phosphomannomutase activity"/>
    <property type="evidence" value="ECO:0007669"/>
    <property type="project" value="UniProtKB-EC"/>
</dbReference>
<feature type="compositionally biased region" description="Pro residues" evidence="10">
    <location>
        <begin position="283"/>
        <end position="292"/>
    </location>
</feature>
<dbReference type="Pfam" id="PF02879">
    <property type="entry name" value="PGM_PMM_II"/>
    <property type="match status" value="1"/>
</dbReference>
<evidence type="ECO:0000256" key="2">
    <source>
        <dbReference type="ARBA" id="ARBA00001946"/>
    </source>
</evidence>
<gene>
    <name evidence="16" type="ORF">BST96_08595</name>
</gene>
<keyword evidence="17" id="KW-1185">Reference proteome</keyword>
<evidence type="ECO:0000259" key="13">
    <source>
        <dbReference type="Pfam" id="PF02878"/>
    </source>
</evidence>
<dbReference type="PRINTS" id="PR00509">
    <property type="entry name" value="PGMPMM"/>
</dbReference>
<dbReference type="InterPro" id="IPR005841">
    <property type="entry name" value="Alpha-D-phosphohexomutase_SF"/>
</dbReference>
<dbReference type="InterPro" id="IPR016066">
    <property type="entry name" value="A-D-PHexomutase_CS"/>
</dbReference>
<evidence type="ECO:0000256" key="7">
    <source>
        <dbReference type="ARBA" id="ARBA00022723"/>
    </source>
</evidence>
<dbReference type="Proteomes" id="UP000193450">
    <property type="component" value="Chromosome"/>
</dbReference>
<dbReference type="KEGG" id="osg:BST96_08595"/>
<dbReference type="CDD" id="cd03089">
    <property type="entry name" value="PMM_PGM"/>
    <property type="match status" value="1"/>
</dbReference>
<dbReference type="STRING" id="716816.BST96_08595"/>
<evidence type="ECO:0000259" key="14">
    <source>
        <dbReference type="Pfam" id="PF02879"/>
    </source>
</evidence>
<feature type="transmembrane region" description="Helical" evidence="11">
    <location>
        <begin position="219"/>
        <end position="241"/>
    </location>
</feature>
<dbReference type="AlphaFoldDB" id="A0A1X9NAJ0"/>
<feature type="domain" description="Alpha-D-phosphohexomutase alpha/beta/alpha" evidence="15">
    <location>
        <begin position="574"/>
        <end position="681"/>
    </location>
</feature>
<comment type="pathway">
    <text evidence="3">Nucleotide-sugar biosynthesis; GDP-alpha-D-mannose biosynthesis; alpha-D-mannose 1-phosphate from D-fructose 6-phosphate: step 2/2.</text>
</comment>
<dbReference type="InterPro" id="IPR005846">
    <property type="entry name" value="A-D-PHexomutase_a/b/a-III"/>
</dbReference>
<name>A0A1X9NAJ0_9GAMM</name>
<feature type="region of interest" description="Disordered" evidence="10">
    <location>
        <begin position="275"/>
        <end position="301"/>
    </location>
</feature>
<keyword evidence="11" id="KW-0812">Transmembrane</keyword>
<protein>
    <recommendedName>
        <fullName evidence="5">phosphomannomutase</fullName>
        <ecNumber evidence="5">5.4.2.8</ecNumber>
    </recommendedName>
</protein>
<keyword evidence="11" id="KW-0472">Membrane</keyword>
<sequence>MISNTSIVAQAQSLADSQVSLLDQALTQLRLRLSNIALSENLLDALEQQDKNSITRYREELSRAFPEAVSVKLIELGPLGIASLNKESRKLRNNIELDLLRHVSNGNNVEPEAYKFEGKWLFSLAEPVKDTDKKYASAAILITLDEQYLRTLFGQLDNSLGQTQLIQQFKNKRHLITSTGISGNNDFLVTAEASVSQWQLNFTPSAELVAKSGHSANSLWLIMGVALLATLVAAANAVITLQKALAENLERLLKAKTKTLPDFNLPGFNQAAEQLKEKLSQSPEPPPPPSPEPAKAAPPEEESLLVLDEIEEDEDGLSLPDHLPEAIFRAYDIRGLADSELTDEVVYAIGLAVGSEALDQGQQSVIVAADGRHSSPRIRDALVKGLTASGRDVIDIGTQPTPLMYFATHQLGTQSGVMITGSHNPSEYNGIKIVIGGKALSGAAISSLKERINTNTLAGGRGQYQAQDIEQSYIDYIINDVAIAQPLKIVLDAGNGVAGAIAPQLFEELGCEVIPLYCEVDGDFPNHHPDPTVEANLVDLKKHVHEQQADLGIAFDGDGDRLGVVTASGKSVPADRLLMLLAQDVVSRNPGADVLFDVKCTRNLNTLISNYGGRPIMWKTGHSFMKEKMAETGALLGGEFSGHIFFKERWFGFDDGMYAAARLIEILSTTDPDLDLQLEAFPESIGSPELKVETTESQKFVIIEQLVSTAQFEDGKISTLDGLRVDFPDGWGLVRASNTTPMLILRFEADTDEAMARIQSQFKDQLAGIDNSLQFGF</sequence>
<dbReference type="GO" id="GO:0000287">
    <property type="term" value="F:magnesium ion binding"/>
    <property type="evidence" value="ECO:0007669"/>
    <property type="project" value="InterPro"/>
</dbReference>
<dbReference type="Pfam" id="PF02878">
    <property type="entry name" value="PGM_PMM_I"/>
    <property type="match status" value="1"/>
</dbReference>
<dbReference type="EMBL" id="CP019343">
    <property type="protein sequence ID" value="ARN74171.1"/>
    <property type="molecule type" value="Genomic_DNA"/>
</dbReference>
<keyword evidence="7" id="KW-0479">Metal-binding</keyword>
<dbReference type="SUPFAM" id="SSF55957">
    <property type="entry name" value="Phosphoglucomutase, C-terminal domain"/>
    <property type="match status" value="1"/>
</dbReference>
<evidence type="ECO:0000256" key="5">
    <source>
        <dbReference type="ARBA" id="ARBA00012730"/>
    </source>
</evidence>
<keyword evidence="6" id="KW-0597">Phosphoprotein</keyword>
<evidence type="ECO:0000256" key="9">
    <source>
        <dbReference type="ARBA" id="ARBA00023235"/>
    </source>
</evidence>
<dbReference type="InterPro" id="IPR005843">
    <property type="entry name" value="A-D-PHexomutase_C"/>
</dbReference>
<feature type="domain" description="Alpha-D-phosphohexomutase C-terminal" evidence="12">
    <location>
        <begin position="689"/>
        <end position="764"/>
    </location>
</feature>
<organism evidence="16 17">
    <name type="scientific">Oceanicoccus sagamiensis</name>
    <dbReference type="NCBI Taxonomy" id="716816"/>
    <lineage>
        <taxon>Bacteria</taxon>
        <taxon>Pseudomonadati</taxon>
        <taxon>Pseudomonadota</taxon>
        <taxon>Gammaproteobacteria</taxon>
        <taxon>Cellvibrionales</taxon>
        <taxon>Spongiibacteraceae</taxon>
        <taxon>Oceanicoccus</taxon>
    </lineage>
</organism>
<reference evidence="16 17" key="1">
    <citation type="submission" date="2016-11" db="EMBL/GenBank/DDBJ databases">
        <title>Trade-off between light-utilization and light-protection in marine flavobacteria.</title>
        <authorList>
            <person name="Kumagai Y."/>
        </authorList>
    </citation>
    <scope>NUCLEOTIDE SEQUENCE [LARGE SCALE GENOMIC DNA]</scope>
    <source>
        <strain evidence="16 17">NBRC 107125</strain>
    </source>
</reference>
<evidence type="ECO:0000313" key="17">
    <source>
        <dbReference type="Proteomes" id="UP000193450"/>
    </source>
</evidence>
<dbReference type="Pfam" id="PF00408">
    <property type="entry name" value="PGM_PMM_IV"/>
    <property type="match status" value="1"/>
</dbReference>
<feature type="domain" description="Alpha-D-phosphohexomutase alpha/beta/alpha" evidence="14">
    <location>
        <begin position="472"/>
        <end position="569"/>
    </location>
</feature>
<evidence type="ECO:0000256" key="10">
    <source>
        <dbReference type="SAM" id="MobiDB-lite"/>
    </source>
</evidence>
<keyword evidence="11" id="KW-1133">Transmembrane helix</keyword>
<evidence type="ECO:0000256" key="1">
    <source>
        <dbReference type="ARBA" id="ARBA00000586"/>
    </source>
</evidence>
<comment type="cofactor">
    <cofactor evidence="2">
        <name>Mg(2+)</name>
        <dbReference type="ChEBI" id="CHEBI:18420"/>
    </cofactor>
</comment>
<keyword evidence="9" id="KW-0413">Isomerase</keyword>
<evidence type="ECO:0000259" key="12">
    <source>
        <dbReference type="Pfam" id="PF00408"/>
    </source>
</evidence>
<evidence type="ECO:0000313" key="16">
    <source>
        <dbReference type="EMBL" id="ARN74171.1"/>
    </source>
</evidence>
<evidence type="ECO:0000256" key="8">
    <source>
        <dbReference type="ARBA" id="ARBA00022842"/>
    </source>
</evidence>
<dbReference type="InterPro" id="IPR005844">
    <property type="entry name" value="A-D-PHexomutase_a/b/a-I"/>
</dbReference>
<evidence type="ECO:0000259" key="15">
    <source>
        <dbReference type="Pfam" id="PF02880"/>
    </source>
</evidence>
<comment type="catalytic activity">
    <reaction evidence="1">
        <text>alpha-D-mannose 1-phosphate = D-mannose 6-phosphate</text>
        <dbReference type="Rhea" id="RHEA:11140"/>
        <dbReference type="ChEBI" id="CHEBI:58409"/>
        <dbReference type="ChEBI" id="CHEBI:58735"/>
        <dbReference type="EC" id="5.4.2.8"/>
    </reaction>
</comment>
<dbReference type="GO" id="GO:0005975">
    <property type="term" value="P:carbohydrate metabolic process"/>
    <property type="evidence" value="ECO:0007669"/>
    <property type="project" value="InterPro"/>
</dbReference>
<evidence type="ECO:0000256" key="6">
    <source>
        <dbReference type="ARBA" id="ARBA00022553"/>
    </source>
</evidence>
<dbReference type="PANTHER" id="PTHR43771:SF2">
    <property type="entry name" value="PHOSPHOMANNOMUTASE_PHOSPHOGLUCOMUTASE"/>
    <property type="match status" value="1"/>
</dbReference>
<evidence type="ECO:0000256" key="3">
    <source>
        <dbReference type="ARBA" id="ARBA00004699"/>
    </source>
</evidence>
<evidence type="ECO:0000256" key="11">
    <source>
        <dbReference type="SAM" id="Phobius"/>
    </source>
</evidence>
<dbReference type="InterPro" id="IPR036900">
    <property type="entry name" value="A-D-PHexomutase_C_sf"/>
</dbReference>
<accession>A0A1X9NAJ0</accession>
<dbReference type="EC" id="5.4.2.8" evidence="5"/>
<dbReference type="RefSeq" id="WP_276206932.1">
    <property type="nucleotide sequence ID" value="NZ_CP019343.1"/>
</dbReference>
<dbReference type="Pfam" id="PF02880">
    <property type="entry name" value="PGM_PMM_III"/>
    <property type="match status" value="1"/>
</dbReference>
<evidence type="ECO:0000256" key="4">
    <source>
        <dbReference type="ARBA" id="ARBA00010231"/>
    </source>
</evidence>
<dbReference type="Gene3D" id="3.40.120.10">
    <property type="entry name" value="Alpha-D-Glucose-1,6-Bisphosphate, subunit A, domain 3"/>
    <property type="match status" value="3"/>
</dbReference>
<dbReference type="InterPro" id="IPR016055">
    <property type="entry name" value="A-D-PHexomutase_a/b/a-I/II/III"/>
</dbReference>
<dbReference type="PANTHER" id="PTHR43771">
    <property type="entry name" value="PHOSPHOMANNOMUTASE"/>
    <property type="match status" value="1"/>
</dbReference>
<comment type="similarity">
    <text evidence="4">Belongs to the phosphohexose mutase family.</text>
</comment>
<feature type="domain" description="Alpha-D-phosphohexomutase alpha/beta/alpha" evidence="13">
    <location>
        <begin position="327"/>
        <end position="456"/>
    </location>
</feature>
<dbReference type="PROSITE" id="PS00710">
    <property type="entry name" value="PGM_PMM"/>
    <property type="match status" value="1"/>
</dbReference>
<proteinExistence type="inferred from homology"/>
<dbReference type="Gene3D" id="3.30.310.50">
    <property type="entry name" value="Alpha-D-phosphohexomutase, C-terminal domain"/>
    <property type="match status" value="1"/>
</dbReference>
<keyword evidence="8" id="KW-0460">Magnesium</keyword>
<dbReference type="SUPFAM" id="SSF53738">
    <property type="entry name" value="Phosphoglucomutase, first 3 domains"/>
    <property type="match status" value="3"/>
</dbReference>